<sequence>MVEGETSRSKERSTETISGDSSSGRRDLSNPYSAPVIGGQKIDVEKFDGKINFGMWRREVMDVLIQIDLDVVLKNKRHLYDEEIWDRMNEKACGQIRSCLTKEVKYLVKDEECAVTLWRTLEEKYLLKSPENRLYTMSQVYGFRMKHGVSMHDHISRFEKLPADLKNLDEDIKDEVKAIILLHSLPEEYSHFVTTLIYGKSVIVFKDVCTTLTNLEMQNNDKNSERVSFEALVSKDWVMEKKKKLGGKNSRSKLRSRNIARDECAFCHENGHWRKDWPKVQKRDGKKPAPANMAWKDEDSDYSLIVMGNDQPCRTMGIGIIQLKMFDGTVRELKKVRFIPVFKKNLISVGTLEGKGYKVTIKDGIMKFTHGAMVILQGVRRHNLYYLKGGKKTRVKFGTANHDTREILAYVHSDVWGPTKTASIGGSHYFVTFVDDFSRRVWVYTMRAKDDVLEIFVKWKKLNEGIKRYFMVRHTPQQNGVAERMNRTLLEKVRCILSNAGLDKKFWAEAVSYASHLINRVPSTVIRGKTPMEMWSGKHAQDYDFLRIFRCPAYYHVKDGKLDPRARKAIFVGFKDGVKGFKLWNLEDKKFVENKTKEVLQRVKFDATSYVPVNSTSKKGSTMEVTPTVEEEVVSSDVPQNEETIYDVDNDDFIAIRRPRREIKKPGWLTKYMVVAYALLVIDDDIPNTFSEALRGSERKKAIGNKWVYTKKKGSLKQSIPRYKARLVAKGFAQKEGIEYNEVFSPVVKYTSIRILLTLLAEYELELAQLDVKTTFLHGDLVEEIYMIQPCGFKVAGKENHVCRLIKSLYGLKQSPRQWYKRFDQFIQGQKFTRSEHDHCVYFRRLLDKAFIYLLLYVNDMLISSKNRDEIERLKKQLASEFKMKDLGDAQRILGMEIRRDKKNGSVWLTQKSYLKKVLKRLGMDDKTKPVCTSLAPHFKLSSSLCPRSQEERDYMARVPYASAVGSLIYAMVCTRPDISQAVSMVSRYMHNPGINQWLAVKWILRYLYGTVDVGLLFKNDCGQQCVGYCDSDFAGDLDKRRSTTGYVFTLGGGPVSWRSILQSIIALSTMEAEYMAVTEAVKEALWLKGLLGDLGVIQENIAVFCDNQSAIFLAKNQTYHARTKHIDVKYHYVREIIESGVVLLRKIDTKDNPSDMLTKCTCFRILRTTHSVVVVSNIVCIFLLASKFIEDGETTSKRCFKGLCPNLKTRYQLSKKAETEVKALVELKEEARRFDDQIFYRTIVEEVWLKSNKGYEAFKSRLSTLKSIQDALTDVNVSIVGVYGMGGIGKTTLVKEFARQASEEKLFDQVVFSEVSQTPDIKKIQGEIAEKLGLELSEEAESRRASKLYERLKNHKKILVILDKIWKYLDLETVGIPFGDDHRGCKLLLTAKDRNVSLSMGYENNFLICILNEQEAWRLFKIMAGNYVENRELKSTATSVAKACGGLPIALTTVAKALRNKELPVWKNALQELQTPSEASFDGGVPVEAYSTIELSYKYLRGFLARKLKRFKISIGNKSFMASLPVTKDWFRSRSHFLINNNHERLRELKLKLDFMDICSMKLQAINNVEYLLLDKLQGVKNVLFDLDTKGVPQLKLLWVQNNPDFFCIVDSMEMVACDAFPLLESLTLHNLINMERICIDRLKVESFNKLKTIKVENCNELSNIFWLSTAKCLPRLERIAVINCSKMKEIFATGGEADVDNNNATEKIELAQLRSLSLGNLPEVTTFFRKLKTPSASLNRQGLQEELTSSCSNEINLETLLFNGKVGLPNLEALEISEINVDKIWHYNHRPVMLPRFQSLTRLIVCHCNKLKYIFLVSMIQSFEHLQQVEIVNCRGLQEIISEDRVDHVTPRFVFQRVTTLILQELPELKCLYHGMLTSEWPALKILVVSGCDKLKTFAADSSQNNEDDQLGIPAQRPLFLFKKILPNLESLALSGKDVKMILDADFPQHLFGSLKKLDITYDDSACFPIRNVLERFHNLELLLLYHCSYEELFSTEGCLEKRLRKLAMIKCIELGHLNHLKQLCKQDSKLDSIFQYLEILKVYHCQNLLSLLPSSSVSFRNLTKLVAVGCKELIHFVTSSTAKTLVRLVSVQVYGCRAMTEVVINDKEGVDIEEIVFSKLKALILCDLDSLTSFCSANYTFKFPSLEYLEVIGCPKMKTFTSGESNTPPRVNVSYGE</sequence>
<name>A0ACB8KE90_CITSI</name>
<protein>
    <submittedName>
        <fullName evidence="1">Uncharacterized protein</fullName>
    </submittedName>
</protein>
<dbReference type="Proteomes" id="UP000829398">
    <property type="component" value="Chromosome 5"/>
</dbReference>
<keyword evidence="2" id="KW-1185">Reference proteome</keyword>
<evidence type="ECO:0000313" key="1">
    <source>
        <dbReference type="EMBL" id="KAH9752634.1"/>
    </source>
</evidence>
<gene>
    <name evidence="1" type="ORF">KPL71_014771</name>
</gene>
<proteinExistence type="predicted"/>
<comment type="caution">
    <text evidence="1">The sequence shown here is derived from an EMBL/GenBank/DDBJ whole genome shotgun (WGS) entry which is preliminary data.</text>
</comment>
<reference evidence="2" key="1">
    <citation type="journal article" date="2023" name="Hortic. Res.">
        <title>A chromosome-level phased genome enabling allele-level studies in sweet orange: a case study on citrus Huanglongbing tolerance.</title>
        <authorList>
            <person name="Wu B."/>
            <person name="Yu Q."/>
            <person name="Deng Z."/>
            <person name="Duan Y."/>
            <person name="Luo F."/>
            <person name="Gmitter F. Jr."/>
        </authorList>
    </citation>
    <scope>NUCLEOTIDE SEQUENCE [LARGE SCALE GENOMIC DNA]</scope>
    <source>
        <strain evidence="2">cv. Valencia</strain>
    </source>
</reference>
<evidence type="ECO:0000313" key="2">
    <source>
        <dbReference type="Proteomes" id="UP000829398"/>
    </source>
</evidence>
<organism evidence="1 2">
    <name type="scientific">Citrus sinensis</name>
    <name type="common">Sweet orange</name>
    <name type="synonym">Citrus aurantium var. sinensis</name>
    <dbReference type="NCBI Taxonomy" id="2711"/>
    <lineage>
        <taxon>Eukaryota</taxon>
        <taxon>Viridiplantae</taxon>
        <taxon>Streptophyta</taxon>
        <taxon>Embryophyta</taxon>
        <taxon>Tracheophyta</taxon>
        <taxon>Spermatophyta</taxon>
        <taxon>Magnoliopsida</taxon>
        <taxon>eudicotyledons</taxon>
        <taxon>Gunneridae</taxon>
        <taxon>Pentapetalae</taxon>
        <taxon>rosids</taxon>
        <taxon>malvids</taxon>
        <taxon>Sapindales</taxon>
        <taxon>Rutaceae</taxon>
        <taxon>Aurantioideae</taxon>
        <taxon>Citrus</taxon>
    </lineage>
</organism>
<dbReference type="EMBL" id="CM039174">
    <property type="protein sequence ID" value="KAH9752634.1"/>
    <property type="molecule type" value="Genomic_DNA"/>
</dbReference>
<accession>A0ACB8KE90</accession>